<proteinExistence type="predicted"/>
<accession>A0ACB7IHY6</accession>
<evidence type="ECO:0000313" key="1">
    <source>
        <dbReference type="EMBL" id="KAG9217516.1"/>
    </source>
</evidence>
<evidence type="ECO:0000313" key="2">
    <source>
        <dbReference type="Proteomes" id="UP000824881"/>
    </source>
</evidence>
<organism evidence="1 2">
    <name type="scientific">Pleurotus cornucopiae</name>
    <name type="common">Cornucopia mushroom</name>
    <dbReference type="NCBI Taxonomy" id="5321"/>
    <lineage>
        <taxon>Eukaryota</taxon>
        <taxon>Fungi</taxon>
        <taxon>Dikarya</taxon>
        <taxon>Basidiomycota</taxon>
        <taxon>Agaricomycotina</taxon>
        <taxon>Agaricomycetes</taxon>
        <taxon>Agaricomycetidae</taxon>
        <taxon>Agaricales</taxon>
        <taxon>Pleurotineae</taxon>
        <taxon>Pleurotaceae</taxon>
        <taxon>Pleurotus</taxon>
    </lineage>
</organism>
<reference evidence="1 2" key="1">
    <citation type="journal article" date="2021" name="Appl. Environ. Microbiol.">
        <title>Genetic linkage and physical mapping for an oyster mushroom Pleurotus cornucopiae and QTL analysis for the trait cap color.</title>
        <authorList>
            <person name="Zhang Y."/>
            <person name="Gao W."/>
            <person name="Sonnenberg A."/>
            <person name="Chen Q."/>
            <person name="Zhang J."/>
            <person name="Huang C."/>
        </authorList>
    </citation>
    <scope>NUCLEOTIDE SEQUENCE [LARGE SCALE GENOMIC DNA]</scope>
    <source>
        <strain evidence="1">CCMSSC00406</strain>
    </source>
</reference>
<keyword evidence="2" id="KW-1185">Reference proteome</keyword>
<protein>
    <submittedName>
        <fullName evidence="1">Uncharacterized protein</fullName>
    </submittedName>
</protein>
<dbReference type="EMBL" id="WQMT02000011">
    <property type="protein sequence ID" value="KAG9217516.1"/>
    <property type="molecule type" value="Genomic_DNA"/>
</dbReference>
<comment type="caution">
    <text evidence="1">The sequence shown here is derived from an EMBL/GenBank/DDBJ whole genome shotgun (WGS) entry which is preliminary data.</text>
</comment>
<dbReference type="Proteomes" id="UP000824881">
    <property type="component" value="Unassembled WGS sequence"/>
</dbReference>
<sequence length="262" mass="28703">MRRKRTKKSSKPPFERPPAMQSVRRLAISGIEYKRLVSSEENPKKCRSLLSYTHYAKSSRSLYSSSPFPLPTNNYLNMQLFASKPSALAAVLSMAVLAVVASPVQADLTVSTPAIVAQSFSYLFLFMLNSASLIIIELGTHPLNGTFWTDAARGLRPMVNGKLTGNTYIAPVVQQTLDRAMDLTKKKQTLGTNAYPHAYNNHEALKFPGCKGTNLMEYPLLKKGGASGSPEADRIVYDAKGNFCGCMTHEGVQGNAFQLCKS</sequence>
<name>A0ACB7IHY6_PLECO</name>
<gene>
    <name evidence="1" type="ORF">CCMSSC00406_0008628</name>
</gene>